<dbReference type="EMBL" id="JBHSHJ010000003">
    <property type="protein sequence ID" value="MFC4788332.1"/>
    <property type="molecule type" value="Genomic_DNA"/>
</dbReference>
<keyword evidence="3" id="KW-1185">Reference proteome</keyword>
<evidence type="ECO:0000256" key="1">
    <source>
        <dbReference type="SAM" id="MobiDB-lite"/>
    </source>
</evidence>
<protein>
    <submittedName>
        <fullName evidence="2">Uncharacterized protein</fullName>
    </submittedName>
</protein>
<feature type="compositionally biased region" description="Basic and acidic residues" evidence="1">
    <location>
        <begin position="1"/>
        <end position="20"/>
    </location>
</feature>
<evidence type="ECO:0000313" key="3">
    <source>
        <dbReference type="Proteomes" id="UP001596001"/>
    </source>
</evidence>
<accession>A0ABV9QCH1</accession>
<sequence length="68" mass="7744">MPKSLDHLSPVRDLAKEEMHPTTMHSTRDSVVIACSRQDPYGAISNDNRSLMSKLGQKFINYLRRLAD</sequence>
<evidence type="ECO:0000313" key="2">
    <source>
        <dbReference type="EMBL" id="MFC4788332.1"/>
    </source>
</evidence>
<name>A0ABV9QCH1_9BURK</name>
<organism evidence="2 3">
    <name type="scientific">Giesbergeria sinuosa</name>
    <dbReference type="NCBI Taxonomy" id="80883"/>
    <lineage>
        <taxon>Bacteria</taxon>
        <taxon>Pseudomonadati</taxon>
        <taxon>Pseudomonadota</taxon>
        <taxon>Betaproteobacteria</taxon>
        <taxon>Burkholderiales</taxon>
        <taxon>Comamonadaceae</taxon>
        <taxon>Giesbergeria</taxon>
    </lineage>
</organism>
<dbReference type="RefSeq" id="WP_382430661.1">
    <property type="nucleotide sequence ID" value="NZ_JBHSHJ010000003.1"/>
</dbReference>
<gene>
    <name evidence="2" type="ORF">ACFO6X_04960</name>
</gene>
<proteinExistence type="predicted"/>
<dbReference type="Proteomes" id="UP001596001">
    <property type="component" value="Unassembled WGS sequence"/>
</dbReference>
<feature type="region of interest" description="Disordered" evidence="1">
    <location>
        <begin position="1"/>
        <end position="28"/>
    </location>
</feature>
<comment type="caution">
    <text evidence="2">The sequence shown here is derived from an EMBL/GenBank/DDBJ whole genome shotgun (WGS) entry which is preliminary data.</text>
</comment>
<reference evidence="3" key="1">
    <citation type="journal article" date="2019" name="Int. J. Syst. Evol. Microbiol.">
        <title>The Global Catalogue of Microorganisms (GCM) 10K type strain sequencing project: providing services to taxonomists for standard genome sequencing and annotation.</title>
        <authorList>
            <consortium name="The Broad Institute Genomics Platform"/>
            <consortium name="The Broad Institute Genome Sequencing Center for Infectious Disease"/>
            <person name="Wu L."/>
            <person name="Ma J."/>
        </authorList>
    </citation>
    <scope>NUCLEOTIDE SEQUENCE [LARGE SCALE GENOMIC DNA]</scope>
    <source>
        <strain evidence="3">CCUG 49452</strain>
    </source>
</reference>